<evidence type="ECO:0000256" key="5">
    <source>
        <dbReference type="PROSITE-ProRule" id="PRU01091"/>
    </source>
</evidence>
<accession>A0A3M2JPL3</accession>
<evidence type="ECO:0000313" key="7">
    <source>
        <dbReference type="EMBL" id="RMI14291.1"/>
    </source>
</evidence>
<dbReference type="RefSeq" id="WP_122147520.1">
    <property type="nucleotide sequence ID" value="NZ_RFFI01000002.1"/>
</dbReference>
<dbReference type="InterPro" id="IPR051677">
    <property type="entry name" value="AfsR-DnrI-RedD_regulator"/>
</dbReference>
<dbReference type="GO" id="GO:0003677">
    <property type="term" value="F:DNA binding"/>
    <property type="evidence" value="ECO:0007669"/>
    <property type="project" value="UniProtKB-UniRule"/>
</dbReference>
<feature type="domain" description="OmpR/PhoB-type" evidence="6">
    <location>
        <begin position="1"/>
        <end position="99"/>
    </location>
</feature>
<dbReference type="Gene3D" id="1.10.10.10">
    <property type="entry name" value="Winged helix-like DNA-binding domain superfamily/Winged helix DNA-binding domain"/>
    <property type="match status" value="1"/>
</dbReference>
<evidence type="ECO:0000256" key="3">
    <source>
        <dbReference type="ARBA" id="ARBA00023125"/>
    </source>
</evidence>
<keyword evidence="3 5" id="KW-0238">DNA-binding</keyword>
<evidence type="ECO:0000256" key="4">
    <source>
        <dbReference type="ARBA" id="ARBA00023163"/>
    </source>
</evidence>
<dbReference type="Pfam" id="PF03704">
    <property type="entry name" value="BTAD"/>
    <property type="match status" value="1"/>
</dbReference>
<feature type="DNA-binding region" description="OmpR/PhoB-type" evidence="5">
    <location>
        <begin position="1"/>
        <end position="99"/>
    </location>
</feature>
<evidence type="ECO:0000313" key="8">
    <source>
        <dbReference type="Proteomes" id="UP000269289"/>
    </source>
</evidence>
<evidence type="ECO:0000256" key="1">
    <source>
        <dbReference type="ARBA" id="ARBA00005820"/>
    </source>
</evidence>
<keyword evidence="2" id="KW-0805">Transcription regulation</keyword>
<dbReference type="SUPFAM" id="SSF46894">
    <property type="entry name" value="C-terminal effector domain of the bipartite response regulators"/>
    <property type="match status" value="1"/>
</dbReference>
<dbReference type="EMBL" id="RFFI01000002">
    <property type="protein sequence ID" value="RMI14291.1"/>
    <property type="molecule type" value="Genomic_DNA"/>
</dbReference>
<dbReference type="Gene3D" id="1.25.40.10">
    <property type="entry name" value="Tetratricopeptide repeat domain"/>
    <property type="match status" value="1"/>
</dbReference>
<dbReference type="SMART" id="SM01043">
    <property type="entry name" value="BTAD"/>
    <property type="match status" value="1"/>
</dbReference>
<name>A0A3M2JPL3_9CELL</name>
<evidence type="ECO:0000256" key="2">
    <source>
        <dbReference type="ARBA" id="ARBA00023015"/>
    </source>
</evidence>
<proteinExistence type="inferred from homology"/>
<dbReference type="PROSITE" id="PS51755">
    <property type="entry name" value="OMPR_PHOB"/>
    <property type="match status" value="1"/>
</dbReference>
<dbReference type="SUPFAM" id="SSF48452">
    <property type="entry name" value="TPR-like"/>
    <property type="match status" value="1"/>
</dbReference>
<dbReference type="SMART" id="SM00862">
    <property type="entry name" value="Trans_reg_C"/>
    <property type="match status" value="1"/>
</dbReference>
<organism evidence="7 8">
    <name type="scientific">Cellulomonas triticagri</name>
    <dbReference type="NCBI Taxonomy" id="2483352"/>
    <lineage>
        <taxon>Bacteria</taxon>
        <taxon>Bacillati</taxon>
        <taxon>Actinomycetota</taxon>
        <taxon>Actinomycetes</taxon>
        <taxon>Micrococcales</taxon>
        <taxon>Cellulomonadaceae</taxon>
        <taxon>Cellulomonas</taxon>
    </lineage>
</organism>
<dbReference type="AlphaFoldDB" id="A0A3M2JPL3"/>
<keyword evidence="4" id="KW-0804">Transcription</keyword>
<dbReference type="OrthoDB" id="3691954at2"/>
<comment type="similarity">
    <text evidence="1">Belongs to the AfsR/DnrI/RedD regulatory family.</text>
</comment>
<dbReference type="InterPro" id="IPR036388">
    <property type="entry name" value="WH-like_DNA-bd_sf"/>
</dbReference>
<dbReference type="InterPro" id="IPR016032">
    <property type="entry name" value="Sig_transdc_resp-reg_C-effctor"/>
</dbReference>
<dbReference type="InterPro" id="IPR001867">
    <property type="entry name" value="OmpR/PhoB-type_DNA-bd"/>
</dbReference>
<dbReference type="InterPro" id="IPR011990">
    <property type="entry name" value="TPR-like_helical_dom_sf"/>
</dbReference>
<gene>
    <name evidence="7" type="ORF">EBM89_00580</name>
</gene>
<evidence type="ECO:0000259" key="6">
    <source>
        <dbReference type="PROSITE" id="PS51755"/>
    </source>
</evidence>
<dbReference type="Pfam" id="PF00486">
    <property type="entry name" value="Trans_reg_C"/>
    <property type="match status" value="1"/>
</dbReference>
<keyword evidence="8" id="KW-1185">Reference proteome</keyword>
<dbReference type="PANTHER" id="PTHR35807">
    <property type="entry name" value="TRANSCRIPTIONAL REGULATOR REDD-RELATED"/>
    <property type="match status" value="1"/>
</dbReference>
<dbReference type="InterPro" id="IPR005158">
    <property type="entry name" value="BTAD"/>
</dbReference>
<dbReference type="GO" id="GO:0006355">
    <property type="term" value="P:regulation of DNA-templated transcription"/>
    <property type="evidence" value="ECO:0007669"/>
    <property type="project" value="InterPro"/>
</dbReference>
<dbReference type="PANTHER" id="PTHR35807:SF1">
    <property type="entry name" value="TRANSCRIPTIONAL REGULATOR REDD"/>
    <property type="match status" value="1"/>
</dbReference>
<dbReference type="CDD" id="cd15831">
    <property type="entry name" value="BTAD"/>
    <property type="match status" value="1"/>
</dbReference>
<dbReference type="Proteomes" id="UP000269289">
    <property type="component" value="Unassembled WGS sequence"/>
</dbReference>
<comment type="caution">
    <text evidence="7">The sequence shown here is derived from an EMBL/GenBank/DDBJ whole genome shotgun (WGS) entry which is preliminary data.</text>
</comment>
<protein>
    <submittedName>
        <fullName evidence="7">SARP family transcriptional regulator</fullName>
    </submittedName>
</protein>
<reference evidence="7 8" key="1">
    <citation type="submission" date="2018-10" db="EMBL/GenBank/DDBJ databases">
        <title>Isolation, diversity and antifungal activity of actinobacteria from wheat.</title>
        <authorList>
            <person name="Han C."/>
        </authorList>
    </citation>
    <scope>NUCLEOTIDE SEQUENCE [LARGE SCALE GENOMIC DNA]</scope>
    <source>
        <strain evidence="7 8">NEAU-YY56</strain>
    </source>
</reference>
<sequence>MDVALGVLGPVTAADADGRALDLRGPRHRAVLARLLVARGRVVPLADLVDDLWEDPPPRAAGAVQTFVGALRRGLEPDRVPRTPPRLIVTTGGGYAVRTGPGDVVDAWSFEAEVAGASRATPDRAVPALADALVRWRGTALADLPDAAWVLAERRRLEALRVVAVEDLAAARLATGAARQAIADLEHHVEVHPWRESGWRLLATALYRDERAADGLAVLRRARHLLADELGLDPGPELAALERDLLLRAPQPVSAPAAEVWGGVATAYQRVAAARPSTRLRSAMHLVGELAVTGGQGLEASRVHRIEAIEAAEALGDPEVVAAVVGGLDVPGVWARSDDPAQAAQVVVAARRALGRLPAGTDRLRARLLATVALESRGTADAAAEADEAVAIARALGDPQVLALALTGAAMQSFGRAGLAARRSDLGAEVATLSARHGLTDTRIAGEILAMQAAGALGRFADGEERARALDRLGEREDRPAVSAFTAWFRAVRLDVDGGTLDAVDRAYRRADALLAGMPGVQHGALALALLAARLTRGVPVTDGRVPGVPGEGDPRWGPYLPWVRPHLLLARGRTAAAESALRAAPTPPADHLLEATWSLLADAALALDDTDRARQALAALAPASGEVAGAGSGMLALWPVDATLARLRAATG</sequence>
<dbReference type="GO" id="GO:0000160">
    <property type="term" value="P:phosphorelay signal transduction system"/>
    <property type="evidence" value="ECO:0007669"/>
    <property type="project" value="InterPro"/>
</dbReference>